<evidence type="ECO:0000256" key="2">
    <source>
        <dbReference type="ARBA" id="ARBA00002792"/>
    </source>
</evidence>
<dbReference type="SUPFAM" id="SSF57802">
    <property type="entry name" value="Rubredoxin-like"/>
    <property type="match status" value="1"/>
</dbReference>
<dbReference type="FunFam" id="2.20.28.10:FF:000001">
    <property type="entry name" value="Rubredoxin"/>
    <property type="match status" value="1"/>
</dbReference>
<comment type="function">
    <text evidence="2">Involved in the hydrocarbon hydroxylating system, which transfers electrons from NADH to rubredoxin reductase and then through rubredoxin to alkane 1 monooxygenase.</text>
</comment>
<dbReference type="GO" id="GO:0009055">
    <property type="term" value="F:electron transfer activity"/>
    <property type="evidence" value="ECO:0007669"/>
    <property type="project" value="TreeGrafter"/>
</dbReference>
<dbReference type="STRING" id="1777140.AWB79_07362"/>
<dbReference type="GO" id="GO:0043448">
    <property type="term" value="P:alkane catabolic process"/>
    <property type="evidence" value="ECO:0007669"/>
    <property type="project" value="TreeGrafter"/>
</dbReference>
<keyword evidence="6 9" id="KW-0479">Metal-binding</keyword>
<evidence type="ECO:0000256" key="4">
    <source>
        <dbReference type="ARBA" id="ARBA00005337"/>
    </source>
</evidence>
<organism evidence="11 12">
    <name type="scientific">Caballeronia hypogeia</name>
    <dbReference type="NCBI Taxonomy" id="1777140"/>
    <lineage>
        <taxon>Bacteria</taxon>
        <taxon>Pseudomonadati</taxon>
        <taxon>Pseudomonadota</taxon>
        <taxon>Betaproteobacteria</taxon>
        <taxon>Burkholderiales</taxon>
        <taxon>Burkholderiaceae</taxon>
        <taxon>Caballeronia</taxon>
    </lineage>
</organism>
<comment type="similarity">
    <text evidence="4 9">Belongs to the rubredoxin family.</text>
</comment>
<dbReference type="GO" id="GO:0005506">
    <property type="term" value="F:iron ion binding"/>
    <property type="evidence" value="ECO:0007669"/>
    <property type="project" value="UniProtKB-UniRule"/>
</dbReference>
<dbReference type="EMBL" id="FCOA02000053">
    <property type="protein sequence ID" value="SAK96658.1"/>
    <property type="molecule type" value="Genomic_DNA"/>
</dbReference>
<dbReference type="Proteomes" id="UP000054851">
    <property type="component" value="Unassembled WGS sequence"/>
</dbReference>
<dbReference type="AlphaFoldDB" id="A0A158DPX7"/>
<name>A0A158DPX7_9BURK</name>
<comment type="pathway">
    <text evidence="3">Hydrocarbon metabolism; alkane degradation.</text>
</comment>
<dbReference type="InterPro" id="IPR024934">
    <property type="entry name" value="Rubredoxin-like_dom"/>
</dbReference>
<accession>A0A158DPX7</accession>
<evidence type="ECO:0000256" key="7">
    <source>
        <dbReference type="ARBA" id="ARBA00022982"/>
    </source>
</evidence>
<dbReference type="Pfam" id="PF00301">
    <property type="entry name" value="Rubredoxin"/>
    <property type="match status" value="1"/>
</dbReference>
<keyword evidence="7 9" id="KW-0249">Electron transport</keyword>
<evidence type="ECO:0000256" key="5">
    <source>
        <dbReference type="ARBA" id="ARBA00022448"/>
    </source>
</evidence>
<evidence type="ECO:0000256" key="6">
    <source>
        <dbReference type="ARBA" id="ARBA00022723"/>
    </source>
</evidence>
<comment type="cofactor">
    <cofactor evidence="1 9">
        <name>Fe(3+)</name>
        <dbReference type="ChEBI" id="CHEBI:29034"/>
    </cofactor>
</comment>
<gene>
    <name evidence="11" type="ORF">AWB79_07362</name>
</gene>
<dbReference type="RefSeq" id="WP_061172355.1">
    <property type="nucleotide sequence ID" value="NZ_FCOA02000053.1"/>
</dbReference>
<dbReference type="PANTHER" id="PTHR47627">
    <property type="entry name" value="RUBREDOXIN"/>
    <property type="match status" value="1"/>
</dbReference>
<sequence length="56" mass="6225">MKIWECVICGFRYDEAQGLPDEGIAAGTRWEDVPGDWLCPDCGTGKQDFDMQVVTA</sequence>
<evidence type="ECO:0000313" key="12">
    <source>
        <dbReference type="Proteomes" id="UP000054851"/>
    </source>
</evidence>
<proteinExistence type="inferred from homology"/>
<evidence type="ECO:0000256" key="3">
    <source>
        <dbReference type="ARBA" id="ARBA00004933"/>
    </source>
</evidence>
<evidence type="ECO:0000256" key="9">
    <source>
        <dbReference type="RuleBase" id="RU003820"/>
    </source>
</evidence>
<dbReference type="OrthoDB" id="9800607at2"/>
<feature type="domain" description="Rubredoxin-like" evidence="10">
    <location>
        <begin position="1"/>
        <end position="52"/>
    </location>
</feature>
<reference evidence="11" key="1">
    <citation type="submission" date="2016-01" db="EMBL/GenBank/DDBJ databases">
        <authorList>
            <person name="Peeters C."/>
        </authorList>
    </citation>
    <scope>NUCLEOTIDE SEQUENCE</scope>
    <source>
        <strain evidence="11">LMG 29322</strain>
    </source>
</reference>
<evidence type="ECO:0000313" key="11">
    <source>
        <dbReference type="EMBL" id="SAK96658.1"/>
    </source>
</evidence>
<dbReference type="Gene3D" id="2.20.28.10">
    <property type="match status" value="1"/>
</dbReference>
<keyword evidence="12" id="KW-1185">Reference proteome</keyword>
<evidence type="ECO:0000256" key="1">
    <source>
        <dbReference type="ARBA" id="ARBA00001965"/>
    </source>
</evidence>
<dbReference type="CDD" id="cd00730">
    <property type="entry name" value="rubredoxin"/>
    <property type="match status" value="1"/>
</dbReference>
<keyword evidence="8 9" id="KW-0408">Iron</keyword>
<protein>
    <recommendedName>
        <fullName evidence="9">Rubredoxin</fullName>
    </recommendedName>
</protein>
<evidence type="ECO:0000256" key="8">
    <source>
        <dbReference type="ARBA" id="ARBA00023004"/>
    </source>
</evidence>
<dbReference type="PANTHER" id="PTHR47627:SF1">
    <property type="entry name" value="RUBREDOXIN-1-RELATED"/>
    <property type="match status" value="1"/>
</dbReference>
<evidence type="ECO:0000259" key="10">
    <source>
        <dbReference type="PROSITE" id="PS50903"/>
    </source>
</evidence>
<comment type="caution">
    <text evidence="11">The sequence shown here is derived from an EMBL/GenBank/DDBJ whole genome shotgun (WGS) entry which is preliminary data.</text>
</comment>
<keyword evidence="5" id="KW-0813">Transport</keyword>
<dbReference type="InterPro" id="IPR050526">
    <property type="entry name" value="Rubredoxin_ET"/>
</dbReference>
<dbReference type="InterPro" id="IPR024935">
    <property type="entry name" value="Rubredoxin_dom"/>
</dbReference>
<dbReference type="PROSITE" id="PS50903">
    <property type="entry name" value="RUBREDOXIN_LIKE"/>
    <property type="match status" value="1"/>
</dbReference>
<dbReference type="PRINTS" id="PR00163">
    <property type="entry name" value="RUBREDOXIN"/>
</dbReference>